<gene>
    <name evidence="1" type="ORF">EWM63_15795</name>
</gene>
<organism evidence="1 2">
    <name type="scientific">Pseudoduganella lutea</name>
    <dbReference type="NCBI Taxonomy" id="321985"/>
    <lineage>
        <taxon>Bacteria</taxon>
        <taxon>Pseudomonadati</taxon>
        <taxon>Pseudomonadota</taxon>
        <taxon>Betaproteobacteria</taxon>
        <taxon>Burkholderiales</taxon>
        <taxon>Oxalobacteraceae</taxon>
        <taxon>Telluria group</taxon>
        <taxon>Pseudoduganella</taxon>
    </lineage>
</organism>
<evidence type="ECO:0000313" key="1">
    <source>
        <dbReference type="EMBL" id="QBE64269.1"/>
    </source>
</evidence>
<dbReference type="RefSeq" id="WP_130187389.1">
    <property type="nucleotide sequence ID" value="NZ_CP035913.1"/>
</dbReference>
<dbReference type="OrthoDB" id="9850297at2"/>
<proteinExistence type="predicted"/>
<dbReference type="EMBL" id="CP035913">
    <property type="protein sequence ID" value="QBE64269.1"/>
    <property type="molecule type" value="Genomic_DNA"/>
</dbReference>
<dbReference type="AlphaFoldDB" id="A0A4P6KYI7"/>
<evidence type="ECO:0000313" key="2">
    <source>
        <dbReference type="Proteomes" id="UP000290637"/>
    </source>
</evidence>
<protein>
    <submittedName>
        <fullName evidence="1">Uncharacterized protein</fullName>
    </submittedName>
</protein>
<accession>A0A4P6KYI7</accession>
<name>A0A4P6KYI7_9BURK</name>
<sequence>MRALLIAAGTGPDAKNLQRVGIHLRGSIYAGDAMVFKTVVVPSPTSPPSAFVGFLPITSPPKGRTSTDFYEYLAEAKTFICIAHNGALDGPILSDEFSSFKEMQPWHTDTTGTTLWDGGALFWKTVGWAPNTRRILLLGCNSANHYAKCVNDVAGIPVFGFMNSCAAADNATMERHVGSIETTGKSFGMARVPPA</sequence>
<dbReference type="KEGG" id="plue:EWM63_15795"/>
<dbReference type="Proteomes" id="UP000290637">
    <property type="component" value="Chromosome"/>
</dbReference>
<reference evidence="1 2" key="1">
    <citation type="submission" date="2019-02" db="EMBL/GenBank/DDBJ databases">
        <title>Draft Genome Sequences of Six Type Strains of the Genus Massilia.</title>
        <authorList>
            <person name="Miess H."/>
            <person name="Frediansyhah A."/>
            <person name="Gross H."/>
        </authorList>
    </citation>
    <scope>NUCLEOTIDE SEQUENCE [LARGE SCALE GENOMIC DNA]</scope>
    <source>
        <strain evidence="1 2">DSM 17473</strain>
    </source>
</reference>
<keyword evidence="2" id="KW-1185">Reference proteome</keyword>